<dbReference type="RefSeq" id="WP_207397435.1">
    <property type="nucleotide sequence ID" value="NZ_JABRWO010000008.1"/>
</dbReference>
<dbReference type="GO" id="GO:0003723">
    <property type="term" value="F:RNA binding"/>
    <property type="evidence" value="ECO:0007669"/>
    <property type="project" value="UniProtKB-UniRule"/>
</dbReference>
<keyword evidence="5" id="KW-0472">Membrane</keyword>
<evidence type="ECO:0000256" key="6">
    <source>
        <dbReference type="NCBIfam" id="TIGR03319"/>
    </source>
</evidence>
<keyword evidence="5" id="KW-0812">Transmembrane</keyword>
<keyword evidence="5" id="KW-1133">Transmembrane helix</keyword>
<dbReference type="GO" id="GO:0006402">
    <property type="term" value="P:mRNA catabolic process"/>
    <property type="evidence" value="ECO:0007669"/>
    <property type="project" value="UniProtKB-UniRule"/>
</dbReference>
<dbReference type="Gene3D" id="3.30.1370.10">
    <property type="entry name" value="K Homology domain, type 1"/>
    <property type="match status" value="1"/>
</dbReference>
<dbReference type="InterPro" id="IPR004088">
    <property type="entry name" value="KH_dom_type_1"/>
</dbReference>
<dbReference type="InterPro" id="IPR006674">
    <property type="entry name" value="HD_domain"/>
</dbReference>
<keyword evidence="10" id="KW-1185">Reference proteome</keyword>
<feature type="domain" description="HD" evidence="8">
    <location>
        <begin position="332"/>
        <end position="425"/>
    </location>
</feature>
<evidence type="ECO:0000256" key="7">
    <source>
        <dbReference type="SAM" id="MobiDB-lite"/>
    </source>
</evidence>
<dbReference type="InterPro" id="IPR006675">
    <property type="entry name" value="HDIG_dom"/>
</dbReference>
<dbReference type="Proteomes" id="UP000551616">
    <property type="component" value="Unassembled WGS sequence"/>
</dbReference>
<dbReference type="GO" id="GO:0005886">
    <property type="term" value="C:plasma membrane"/>
    <property type="evidence" value="ECO:0007669"/>
    <property type="project" value="UniProtKB-SubCell"/>
</dbReference>
<comment type="similarity">
    <text evidence="5">Belongs to the RNase Y family.</text>
</comment>
<dbReference type="HAMAP" id="MF_00335">
    <property type="entry name" value="RNase_Y"/>
    <property type="match status" value="1"/>
</dbReference>
<evidence type="ECO:0000256" key="4">
    <source>
        <dbReference type="ARBA" id="ARBA00022884"/>
    </source>
</evidence>
<dbReference type="InterPro" id="IPR003607">
    <property type="entry name" value="HD/PDEase_dom"/>
</dbReference>
<dbReference type="SMART" id="SM00322">
    <property type="entry name" value="KH"/>
    <property type="match status" value="1"/>
</dbReference>
<dbReference type="SMART" id="SM00471">
    <property type="entry name" value="HDc"/>
    <property type="match status" value="1"/>
</dbReference>
<evidence type="ECO:0000313" key="10">
    <source>
        <dbReference type="Proteomes" id="UP000551616"/>
    </source>
</evidence>
<dbReference type="EMBL" id="JABRWO010000008">
    <property type="protein sequence ID" value="MBA2116022.1"/>
    <property type="molecule type" value="Genomic_DNA"/>
</dbReference>
<name>A0A7V8V6U1_9BACT</name>
<sequence length="516" mass="58403">MSGLYYALTAAIAAVGAALLVKFIDRLRKKDVETEAQQILDKAKQESENLKKEALLEAKEEALRQRTEAERDLSKQRDEIREREKSLDRREESLEQQATHLRKQENMVETTQRRLAEKIEENDKRSTNLESIIRDQQERLHRMSGLNADEAKSELLKILDQQLQSETGAIVLKHQRRMEEEVRPIVQDMLLTAMQRFAAAHTAESTTSTVDIPSDEMKGRIIGREGRNIRSFEKETGVDVIIDDTPGVVIVSGFDPVRREIARQSLNKLIADGRIHPSRIEEVVKETQSDIETTIRKKGEEATTEINVMGLHPRLIEMLGRLHFRTSYSQNVLRHSIEVGFIAGLLAEMIGLDPQIARRAGLLHDIGKAADHELEGGHPKIGADLLKRHGESPEVVHAAFGHHDEIITEYPYTMLVATADACSASRPGARRETLERYIKRMEELESIATGFHGVEQAFAIQAGRELRVIASSKEVNDEMAAKVCRDIAKAFEEQLTYPGEIKVTMVRESRFTEFAR</sequence>
<comment type="caution">
    <text evidence="9">The sequence shown here is derived from an EMBL/GenBank/DDBJ whole genome shotgun (WGS) entry which is preliminary data.</text>
</comment>
<evidence type="ECO:0000313" key="9">
    <source>
        <dbReference type="EMBL" id="MBA2116022.1"/>
    </source>
</evidence>
<gene>
    <name evidence="5 9" type="primary">rny</name>
    <name evidence="9" type="ORF">HOV93_32110</name>
</gene>
<dbReference type="PROSITE" id="PS50084">
    <property type="entry name" value="KH_TYPE_1"/>
    <property type="match status" value="1"/>
</dbReference>
<dbReference type="PANTHER" id="PTHR12826">
    <property type="entry name" value="RIBONUCLEASE Y"/>
    <property type="match status" value="1"/>
</dbReference>
<dbReference type="AlphaFoldDB" id="A0A7V8V6U1"/>
<dbReference type="InterPro" id="IPR022711">
    <property type="entry name" value="RNase_Y_N"/>
</dbReference>
<dbReference type="Pfam" id="PF12072">
    <property type="entry name" value="RNase_Y_N"/>
    <property type="match status" value="1"/>
</dbReference>
<comment type="function">
    <text evidence="5">Endoribonuclease that initiates mRNA decay.</text>
</comment>
<proteinExistence type="inferred from homology"/>
<keyword evidence="1 5" id="KW-0540">Nuclease</keyword>
<dbReference type="Pfam" id="PF00013">
    <property type="entry name" value="KH_1"/>
    <property type="match status" value="1"/>
</dbReference>
<keyword evidence="3 5" id="KW-0378">Hydrolase</keyword>
<evidence type="ECO:0000256" key="1">
    <source>
        <dbReference type="ARBA" id="ARBA00022722"/>
    </source>
</evidence>
<dbReference type="CDD" id="cd22431">
    <property type="entry name" value="KH-I_RNaseY"/>
    <property type="match status" value="1"/>
</dbReference>
<organism evidence="9 10">
    <name type="scientific">Bremerella alba</name>
    <dbReference type="NCBI Taxonomy" id="980252"/>
    <lineage>
        <taxon>Bacteria</taxon>
        <taxon>Pseudomonadati</taxon>
        <taxon>Planctomycetota</taxon>
        <taxon>Planctomycetia</taxon>
        <taxon>Pirellulales</taxon>
        <taxon>Pirellulaceae</taxon>
        <taxon>Bremerella</taxon>
    </lineage>
</organism>
<dbReference type="NCBIfam" id="TIGR03319">
    <property type="entry name" value="RNase_Y"/>
    <property type="match status" value="1"/>
</dbReference>
<keyword evidence="5" id="KW-1003">Cell membrane</keyword>
<dbReference type="InterPro" id="IPR036612">
    <property type="entry name" value="KH_dom_type_1_sf"/>
</dbReference>
<dbReference type="InterPro" id="IPR004087">
    <property type="entry name" value="KH_dom"/>
</dbReference>
<evidence type="ECO:0000256" key="5">
    <source>
        <dbReference type="HAMAP-Rule" id="MF_00335"/>
    </source>
</evidence>
<dbReference type="CDD" id="cd00077">
    <property type="entry name" value="HDc"/>
    <property type="match status" value="1"/>
</dbReference>
<accession>A0A7V8V6U1</accession>
<comment type="subcellular location">
    <subcellularLocation>
        <location evidence="5">Cell membrane</location>
        <topology evidence="5">Single-pass membrane protein</topology>
    </subcellularLocation>
</comment>
<feature type="compositionally biased region" description="Basic and acidic residues" evidence="7">
    <location>
        <begin position="65"/>
        <end position="93"/>
    </location>
</feature>
<dbReference type="InterPro" id="IPR017705">
    <property type="entry name" value="Ribonuclease_Y"/>
</dbReference>
<evidence type="ECO:0000256" key="2">
    <source>
        <dbReference type="ARBA" id="ARBA00022759"/>
    </source>
</evidence>
<dbReference type="PROSITE" id="PS51831">
    <property type="entry name" value="HD"/>
    <property type="match status" value="1"/>
</dbReference>
<evidence type="ECO:0000259" key="8">
    <source>
        <dbReference type="PROSITE" id="PS51831"/>
    </source>
</evidence>
<dbReference type="NCBIfam" id="TIGR00277">
    <property type="entry name" value="HDIG"/>
    <property type="match status" value="1"/>
</dbReference>
<dbReference type="GO" id="GO:0004521">
    <property type="term" value="F:RNA endonuclease activity"/>
    <property type="evidence" value="ECO:0007669"/>
    <property type="project" value="UniProtKB-UniRule"/>
</dbReference>
<dbReference type="Pfam" id="PF01966">
    <property type="entry name" value="HD"/>
    <property type="match status" value="1"/>
</dbReference>
<dbReference type="EC" id="3.1.-.-" evidence="5 6"/>
<feature type="transmembrane region" description="Helical" evidence="5">
    <location>
        <begin position="6"/>
        <end position="24"/>
    </location>
</feature>
<protein>
    <recommendedName>
        <fullName evidence="5 6">Ribonuclease Y</fullName>
        <shortName evidence="5">RNase Y</shortName>
        <ecNumber evidence="5 6">3.1.-.-</ecNumber>
    </recommendedName>
</protein>
<keyword evidence="4 5" id="KW-0694">RNA-binding</keyword>
<dbReference type="Gene3D" id="1.10.3210.10">
    <property type="entry name" value="Hypothetical protein af1432"/>
    <property type="match status" value="1"/>
</dbReference>
<dbReference type="GO" id="GO:0016787">
    <property type="term" value="F:hydrolase activity"/>
    <property type="evidence" value="ECO:0007669"/>
    <property type="project" value="UniProtKB-KW"/>
</dbReference>
<dbReference type="FunFam" id="1.10.3210.10:FF:000022">
    <property type="entry name" value="Ribonuclease Y"/>
    <property type="match status" value="1"/>
</dbReference>
<reference evidence="9 10" key="1">
    <citation type="submission" date="2020-05" db="EMBL/GenBank/DDBJ databases">
        <title>Bremerella alba sp. nov., a novel planctomycete isolated from the surface of the macroalga Fucus spiralis.</title>
        <authorList>
            <person name="Godinho O."/>
            <person name="Botelho R."/>
            <person name="Albuquerque L."/>
            <person name="Wiegand S."/>
            <person name="Da Costa M.S."/>
            <person name="Lobo-Da-Cunha A."/>
            <person name="Jogler C."/>
            <person name="Lage O.M."/>
        </authorList>
    </citation>
    <scope>NUCLEOTIDE SEQUENCE [LARGE SCALE GENOMIC DNA]</scope>
    <source>
        <strain evidence="9 10">FF15</strain>
    </source>
</reference>
<feature type="region of interest" description="Disordered" evidence="7">
    <location>
        <begin position="65"/>
        <end position="110"/>
    </location>
</feature>
<dbReference type="PANTHER" id="PTHR12826:SF15">
    <property type="entry name" value="RIBONUCLEASE Y"/>
    <property type="match status" value="1"/>
</dbReference>
<keyword evidence="2 5" id="KW-0255">Endonuclease</keyword>
<dbReference type="SUPFAM" id="SSF109604">
    <property type="entry name" value="HD-domain/PDEase-like"/>
    <property type="match status" value="1"/>
</dbReference>
<evidence type="ECO:0000256" key="3">
    <source>
        <dbReference type="ARBA" id="ARBA00022801"/>
    </source>
</evidence>
<dbReference type="SUPFAM" id="SSF54791">
    <property type="entry name" value="Eukaryotic type KH-domain (KH-domain type I)"/>
    <property type="match status" value="1"/>
</dbReference>